<evidence type="ECO:0000256" key="4">
    <source>
        <dbReference type="ARBA" id="ARBA00023098"/>
    </source>
</evidence>
<dbReference type="InterPro" id="IPR001736">
    <property type="entry name" value="PLipase_D/transphosphatidylase"/>
</dbReference>
<dbReference type="Gene3D" id="3.30.870.10">
    <property type="entry name" value="Endonuclease Chain A"/>
    <property type="match status" value="3"/>
</dbReference>
<dbReference type="AlphaFoldDB" id="A0AAX3FY06"/>
<evidence type="ECO:0000256" key="2">
    <source>
        <dbReference type="ARBA" id="ARBA00022737"/>
    </source>
</evidence>
<dbReference type="InterPro" id="IPR025202">
    <property type="entry name" value="PLD-like_dom"/>
</dbReference>
<dbReference type="GO" id="GO:0004630">
    <property type="term" value="F:phospholipase D activity"/>
    <property type="evidence" value="ECO:0007669"/>
    <property type="project" value="UniProtKB-EC"/>
</dbReference>
<feature type="compositionally biased region" description="Gly residues" evidence="5">
    <location>
        <begin position="123"/>
        <end position="132"/>
    </location>
</feature>
<proteinExistence type="predicted"/>
<dbReference type="PROSITE" id="PS50035">
    <property type="entry name" value="PLD"/>
    <property type="match status" value="1"/>
</dbReference>
<dbReference type="RefSeq" id="WP_102676133.1">
    <property type="nucleotide sequence ID" value="NZ_CP054865.1"/>
</dbReference>
<evidence type="ECO:0000259" key="6">
    <source>
        <dbReference type="PROSITE" id="PS50035"/>
    </source>
</evidence>
<keyword evidence="3" id="KW-0378">Hydrolase</keyword>
<reference evidence="7 8" key="1">
    <citation type="submission" date="2018-12" db="EMBL/GenBank/DDBJ databases">
        <authorList>
            <consortium name="Pathogen Informatics"/>
        </authorList>
    </citation>
    <scope>NUCLEOTIDE SEQUENCE [LARGE SCALE GENOMIC DNA]</scope>
    <source>
        <strain evidence="7 8">NCTC7357</strain>
    </source>
</reference>
<keyword evidence="4" id="KW-0443">Lipid metabolism</keyword>
<evidence type="ECO:0000256" key="3">
    <source>
        <dbReference type="ARBA" id="ARBA00022801"/>
    </source>
</evidence>
<dbReference type="EMBL" id="LR134334">
    <property type="protein sequence ID" value="VEF75233.1"/>
    <property type="molecule type" value="Genomic_DNA"/>
</dbReference>
<dbReference type="InterPro" id="IPR015679">
    <property type="entry name" value="PLipase_D_fam"/>
</dbReference>
<feature type="compositionally biased region" description="Basic and acidic residues" evidence="5">
    <location>
        <begin position="589"/>
        <end position="603"/>
    </location>
</feature>
<evidence type="ECO:0000313" key="7">
    <source>
        <dbReference type="EMBL" id="VEF75233.1"/>
    </source>
</evidence>
<dbReference type="SUPFAM" id="SSF56024">
    <property type="entry name" value="Phospholipase D/nuclease"/>
    <property type="match status" value="2"/>
</dbReference>
<name>A0AAX3FY06_9PSED</name>
<feature type="domain" description="PLD phosphodiesterase" evidence="6">
    <location>
        <begin position="614"/>
        <end position="641"/>
    </location>
</feature>
<feature type="compositionally biased region" description="Basic and acidic residues" evidence="5">
    <location>
        <begin position="145"/>
        <end position="180"/>
    </location>
</feature>
<feature type="region of interest" description="Disordered" evidence="5">
    <location>
        <begin position="584"/>
        <end position="603"/>
    </location>
</feature>
<sequence length="728" mass="82840">MTYLDQKLSISLEESAATLTSDWFAHKNNPLSPPRPAGNVVTPLVCGEEAFGKVYECIQKATKSIDLISWGFDPGLRLNRASADSLSLGELLKQKADQGVEVRVLIWNNRAAQFVENSVIGEGWSGEGGTSAGSGLTAGKPADTSAREVKRQKLLRKQQEEQVRLEKLSANDESGRRTSRNRLIDIQKSLDDLDSGYTKGSDSGGTVQDPNEQVKTRDWHRWVHSREARNIEFRTRDFEFLGQLTYDDQNGLRMHWGRLAILWRMLKDESHDVPFMQMLVLSLFPSHHQKTLVIDYMDPQKAEGFVMGHNLQRNYWDTTAHAYDDEAGKRDQGFGPWQDLSLHVLGPVLFDLNHNFCNAWDKSSSWIRRVFKGTLNHERSSVKPLSLIRDGGEPAQICRTQPEEGPEKTILEVYEKALGNVHQYAYIENQYFRYKPLAERLKKVAADYVAAGKQQDLHLFVVTNNPESGHYSSSTYEMLDTLGQGELMPLAHRDLLYDQRQLAYRQRELKARDESPTRDQELAKVQTQMNEQGIDSSHTDELLAMDPNKHYNQAAARELEPELLPPKGLKIIIATLVSCKDGGETATAKTREQRQTERDITEHLGPEQGMAQYKSIYVHSKLLLVDDLFFTLGSANINERSLNSDSELNIAMPSPQTTRTWRERLWGMHSGKGVSKKTPFLIDNIQDDYEKWDAIITKNWENQKKKLPLNGNLVRFWDVVTPYAKALD</sequence>
<evidence type="ECO:0000313" key="8">
    <source>
        <dbReference type="Proteomes" id="UP000277437"/>
    </source>
</evidence>
<accession>A0AAX3FY06</accession>
<dbReference type="Proteomes" id="UP000277437">
    <property type="component" value="Chromosome"/>
</dbReference>
<organism evidence="7 8">
    <name type="scientific">Pseudomonas chlororaphis</name>
    <dbReference type="NCBI Taxonomy" id="587753"/>
    <lineage>
        <taxon>Bacteria</taxon>
        <taxon>Pseudomonadati</taxon>
        <taxon>Pseudomonadota</taxon>
        <taxon>Gammaproteobacteria</taxon>
        <taxon>Pseudomonadales</taxon>
        <taxon>Pseudomonadaceae</taxon>
        <taxon>Pseudomonas</taxon>
    </lineage>
</organism>
<keyword evidence="2" id="KW-0677">Repeat</keyword>
<protein>
    <submittedName>
        <fullName evidence="7">Phospholipase D/transphosphatidylase</fullName>
    </submittedName>
</protein>
<evidence type="ECO:0000256" key="1">
    <source>
        <dbReference type="ARBA" id="ARBA00000798"/>
    </source>
</evidence>
<gene>
    <name evidence="7" type="ORF">NCTC7357_03562</name>
</gene>
<feature type="region of interest" description="Disordered" evidence="5">
    <location>
        <begin position="123"/>
        <end position="180"/>
    </location>
</feature>
<dbReference type="GO" id="GO:0009395">
    <property type="term" value="P:phospholipid catabolic process"/>
    <property type="evidence" value="ECO:0007669"/>
    <property type="project" value="TreeGrafter"/>
</dbReference>
<evidence type="ECO:0000256" key="5">
    <source>
        <dbReference type="SAM" id="MobiDB-lite"/>
    </source>
</evidence>
<dbReference type="PANTHER" id="PTHR18896:SF76">
    <property type="entry name" value="PHOSPHOLIPASE"/>
    <property type="match status" value="1"/>
</dbReference>
<dbReference type="Pfam" id="PF13091">
    <property type="entry name" value="PLDc_2"/>
    <property type="match status" value="1"/>
</dbReference>
<comment type="catalytic activity">
    <reaction evidence="1">
        <text>a 1,2-diacyl-sn-glycero-3-phosphocholine + H2O = a 1,2-diacyl-sn-glycero-3-phosphate + choline + H(+)</text>
        <dbReference type="Rhea" id="RHEA:14445"/>
        <dbReference type="ChEBI" id="CHEBI:15354"/>
        <dbReference type="ChEBI" id="CHEBI:15377"/>
        <dbReference type="ChEBI" id="CHEBI:15378"/>
        <dbReference type="ChEBI" id="CHEBI:57643"/>
        <dbReference type="ChEBI" id="CHEBI:58608"/>
        <dbReference type="EC" id="3.1.4.4"/>
    </reaction>
</comment>
<dbReference type="SMART" id="SM00155">
    <property type="entry name" value="PLDc"/>
    <property type="match status" value="2"/>
</dbReference>
<dbReference type="PANTHER" id="PTHR18896">
    <property type="entry name" value="PHOSPHOLIPASE D"/>
    <property type="match status" value="1"/>
</dbReference>